<dbReference type="Proteomes" id="UP000593567">
    <property type="component" value="Unassembled WGS sequence"/>
</dbReference>
<comment type="caution">
    <text evidence="2">The sequence shown here is derived from an EMBL/GenBank/DDBJ whole genome shotgun (WGS) entry which is preliminary data.</text>
</comment>
<proteinExistence type="predicted"/>
<protein>
    <submittedName>
        <fullName evidence="2">Uncharacterized protein</fullName>
    </submittedName>
</protein>
<feature type="chain" id="PRO_5029852430" evidence="1">
    <location>
        <begin position="21"/>
        <end position="153"/>
    </location>
</feature>
<name>A0A7J7KH76_BUGNE</name>
<keyword evidence="1" id="KW-0732">Signal</keyword>
<feature type="signal peptide" evidence="1">
    <location>
        <begin position="1"/>
        <end position="20"/>
    </location>
</feature>
<accession>A0A7J7KH76</accession>
<keyword evidence="3" id="KW-1185">Reference proteome</keyword>
<dbReference type="AlphaFoldDB" id="A0A7J7KH76"/>
<evidence type="ECO:0000313" key="3">
    <source>
        <dbReference type="Proteomes" id="UP000593567"/>
    </source>
</evidence>
<evidence type="ECO:0000256" key="1">
    <source>
        <dbReference type="SAM" id="SignalP"/>
    </source>
</evidence>
<organism evidence="2 3">
    <name type="scientific">Bugula neritina</name>
    <name type="common">Brown bryozoan</name>
    <name type="synonym">Sertularia neritina</name>
    <dbReference type="NCBI Taxonomy" id="10212"/>
    <lineage>
        <taxon>Eukaryota</taxon>
        <taxon>Metazoa</taxon>
        <taxon>Spiralia</taxon>
        <taxon>Lophotrochozoa</taxon>
        <taxon>Bryozoa</taxon>
        <taxon>Gymnolaemata</taxon>
        <taxon>Cheilostomatida</taxon>
        <taxon>Flustrina</taxon>
        <taxon>Buguloidea</taxon>
        <taxon>Bugulidae</taxon>
        <taxon>Bugula</taxon>
    </lineage>
</organism>
<gene>
    <name evidence="2" type="ORF">EB796_004456</name>
</gene>
<sequence length="153" mass="16223">MKVISATITVFLLMAGKSTTMSSLPHEKLLESPRSYQQPHAELVHQQPIGFQQPPAEPVYQQPIGYQMPSASVVSMPMIQVQAELKNAARGLIHKISEISPQDFANALVISVAVAMHGGVSLALPAAQPVVWEKTVAVVVGLGAASPQPVGLL</sequence>
<reference evidence="2" key="1">
    <citation type="submission" date="2020-06" db="EMBL/GenBank/DDBJ databases">
        <title>Draft genome of Bugula neritina, a colonial animal packing powerful symbionts and potential medicines.</title>
        <authorList>
            <person name="Rayko M."/>
        </authorList>
    </citation>
    <scope>NUCLEOTIDE SEQUENCE [LARGE SCALE GENOMIC DNA]</scope>
    <source>
        <strain evidence="2">Kwan_BN1</strain>
    </source>
</reference>
<dbReference type="EMBL" id="VXIV02000599">
    <property type="protein sequence ID" value="KAF6037234.1"/>
    <property type="molecule type" value="Genomic_DNA"/>
</dbReference>
<evidence type="ECO:0000313" key="2">
    <source>
        <dbReference type="EMBL" id="KAF6037234.1"/>
    </source>
</evidence>